<name>A0A396JU76_MEDTR</name>
<reference evidence="2" key="1">
    <citation type="journal article" date="2018" name="Nat. Plants">
        <title>Whole-genome landscape of Medicago truncatula symbiotic genes.</title>
        <authorList>
            <person name="Pecrix Y."/>
            <person name="Staton S.E."/>
            <person name="Sallet E."/>
            <person name="Lelandais-Briere C."/>
            <person name="Moreau S."/>
            <person name="Carrere S."/>
            <person name="Blein T."/>
            <person name="Jardinaud M.F."/>
            <person name="Latrasse D."/>
            <person name="Zouine M."/>
            <person name="Zahm M."/>
            <person name="Kreplak J."/>
            <person name="Mayjonade B."/>
            <person name="Satge C."/>
            <person name="Perez M."/>
            <person name="Cauet S."/>
            <person name="Marande W."/>
            <person name="Chantry-Darmon C."/>
            <person name="Lopez-Roques C."/>
            <person name="Bouchez O."/>
            <person name="Berard A."/>
            <person name="Debelle F."/>
            <person name="Munos S."/>
            <person name="Bendahmane A."/>
            <person name="Berges H."/>
            <person name="Niebel A."/>
            <person name="Buitink J."/>
            <person name="Frugier F."/>
            <person name="Benhamed M."/>
            <person name="Crespi M."/>
            <person name="Gouzy J."/>
            <person name="Gamas P."/>
        </authorList>
    </citation>
    <scope>NUCLEOTIDE SEQUENCE [LARGE SCALE GENOMIC DNA]</scope>
    <source>
        <strain evidence="2">cv. Jemalong A17</strain>
    </source>
</reference>
<dbReference type="EMBL" id="PSQE01000001">
    <property type="protein sequence ID" value="RHN79853.1"/>
    <property type="molecule type" value="Genomic_DNA"/>
</dbReference>
<sequence>MAPISIRKIKISSVNSSQHNCNIASNYNLQTLFSGYTFSLYQAGLF</sequence>
<evidence type="ECO:0000313" key="2">
    <source>
        <dbReference type="Proteomes" id="UP000265566"/>
    </source>
</evidence>
<gene>
    <name evidence="1" type="ORF">MtrunA17_Chr1g0181871</name>
</gene>
<evidence type="ECO:0000313" key="1">
    <source>
        <dbReference type="EMBL" id="RHN79853.1"/>
    </source>
</evidence>
<proteinExistence type="predicted"/>
<protein>
    <submittedName>
        <fullName evidence="1">Uncharacterized protein</fullName>
    </submittedName>
</protein>
<dbReference type="AlphaFoldDB" id="A0A396JU76"/>
<accession>A0A396JU76</accession>
<comment type="caution">
    <text evidence="1">The sequence shown here is derived from an EMBL/GenBank/DDBJ whole genome shotgun (WGS) entry which is preliminary data.</text>
</comment>
<dbReference type="Gramene" id="rna3700">
    <property type="protein sequence ID" value="RHN79853.1"/>
    <property type="gene ID" value="gene3700"/>
</dbReference>
<dbReference type="Proteomes" id="UP000265566">
    <property type="component" value="Chromosome 1"/>
</dbReference>
<organism evidence="1 2">
    <name type="scientific">Medicago truncatula</name>
    <name type="common">Barrel medic</name>
    <name type="synonym">Medicago tribuloides</name>
    <dbReference type="NCBI Taxonomy" id="3880"/>
    <lineage>
        <taxon>Eukaryota</taxon>
        <taxon>Viridiplantae</taxon>
        <taxon>Streptophyta</taxon>
        <taxon>Embryophyta</taxon>
        <taxon>Tracheophyta</taxon>
        <taxon>Spermatophyta</taxon>
        <taxon>Magnoliopsida</taxon>
        <taxon>eudicotyledons</taxon>
        <taxon>Gunneridae</taxon>
        <taxon>Pentapetalae</taxon>
        <taxon>rosids</taxon>
        <taxon>fabids</taxon>
        <taxon>Fabales</taxon>
        <taxon>Fabaceae</taxon>
        <taxon>Papilionoideae</taxon>
        <taxon>50 kb inversion clade</taxon>
        <taxon>NPAAA clade</taxon>
        <taxon>Hologalegina</taxon>
        <taxon>IRL clade</taxon>
        <taxon>Trifolieae</taxon>
        <taxon>Medicago</taxon>
    </lineage>
</organism>